<evidence type="ECO:0000313" key="5">
    <source>
        <dbReference type="Proteomes" id="UP000831562"/>
    </source>
</evidence>
<dbReference type="Gene3D" id="3.40.50.300">
    <property type="entry name" value="P-loop containing nucleotide triphosphate hydrolases"/>
    <property type="match status" value="1"/>
</dbReference>
<evidence type="ECO:0000256" key="1">
    <source>
        <dbReference type="ARBA" id="ARBA00022741"/>
    </source>
</evidence>
<sequence length="463" mass="51671">MNSFTYTKPKSLEIEGPEERKMKSFRILARRLLRPSNQDIKELSILHPGQGDAFLVEEAAAYCFKAIDEGATCLNLNEITWPDSFSTKNVVEALIKSPYCNVSKNQQTTTEDQQNILPLQLEISSSETPWLYLNKYWYAEKVISEQIILRQTRNLTGETPSVEQISNAIQSHNLLKIGEKGCLSPMQVRALGAITQKNFIVLTGGPGTGKTTTVARMIEILRQTNPEKRLDIKLAAPTGKAANRLKESIQNEAPSSESDFYGKLEAVTLHKLLGAKPTVIENFTYDAKNKLSGDVFIIDEASMVSLLMFKKLLEAIPQDAKVIVIGDPDQLASVEVGTVLADIVKGMQNQARRDTSIDLSASIKLDNMLKKLWEKTATSTEEQWPNDYSETSFIQLHNGLVALTQGHRNEGGVSTLVKLIKDQDTQKAIELLKSGEKNVTLIDSRNFRKILLIKRSSYNTIRT</sequence>
<accession>A0A9E7AF57</accession>
<dbReference type="GO" id="GO:0017116">
    <property type="term" value="F:single-stranded DNA helicase activity"/>
    <property type="evidence" value="ECO:0007669"/>
    <property type="project" value="TreeGrafter"/>
</dbReference>
<dbReference type="EMBL" id="CP097092">
    <property type="protein sequence ID" value="UQF78381.1"/>
    <property type="molecule type" value="Genomic_DNA"/>
</dbReference>
<organism evidence="4 5">
    <name type="scientific">Lancefieldella parvula</name>
    <dbReference type="NCBI Taxonomy" id="1382"/>
    <lineage>
        <taxon>Bacteria</taxon>
        <taxon>Bacillati</taxon>
        <taxon>Actinomycetota</taxon>
        <taxon>Coriobacteriia</taxon>
        <taxon>Coriobacteriales</taxon>
        <taxon>Atopobiaceae</taxon>
        <taxon>Lancefieldella</taxon>
    </lineage>
</organism>
<dbReference type="GO" id="GO:0009338">
    <property type="term" value="C:exodeoxyribonuclease V complex"/>
    <property type="evidence" value="ECO:0007669"/>
    <property type="project" value="TreeGrafter"/>
</dbReference>
<gene>
    <name evidence="4" type="ORF">M3I19_01415</name>
</gene>
<keyword evidence="2" id="KW-0067">ATP-binding</keyword>
<reference evidence="4" key="1">
    <citation type="submission" date="2022-05" db="EMBL/GenBank/DDBJ databases">
        <title>Using nanopore sequencing to obtain complete genomes from saliva samples.</title>
        <authorList>
            <person name="Baker J.L."/>
        </authorList>
    </citation>
    <scope>NUCLEOTIDE SEQUENCE</scope>
    <source>
        <strain evidence="4">JCVI-JB-Lp32</strain>
    </source>
</reference>
<dbReference type="SMART" id="SM00382">
    <property type="entry name" value="AAA"/>
    <property type="match status" value="1"/>
</dbReference>
<keyword evidence="1" id="KW-0547">Nucleotide-binding</keyword>
<name>A0A9E7AF57_9ACTN</name>
<proteinExistence type="predicted"/>
<dbReference type="CDD" id="cd17933">
    <property type="entry name" value="DEXSc_RecD-like"/>
    <property type="match status" value="1"/>
</dbReference>
<feature type="domain" description="AAA+ ATPase" evidence="3">
    <location>
        <begin position="196"/>
        <end position="342"/>
    </location>
</feature>
<evidence type="ECO:0000259" key="3">
    <source>
        <dbReference type="SMART" id="SM00382"/>
    </source>
</evidence>
<evidence type="ECO:0000256" key="2">
    <source>
        <dbReference type="ARBA" id="ARBA00022840"/>
    </source>
</evidence>
<dbReference type="InterPro" id="IPR003593">
    <property type="entry name" value="AAA+_ATPase"/>
</dbReference>
<protein>
    <submittedName>
        <fullName evidence="4">AAA family ATPase</fullName>
    </submittedName>
</protein>
<dbReference type="GO" id="GO:0005524">
    <property type="term" value="F:ATP binding"/>
    <property type="evidence" value="ECO:0007669"/>
    <property type="project" value="UniProtKB-KW"/>
</dbReference>
<dbReference type="Pfam" id="PF13245">
    <property type="entry name" value="AAA_19"/>
    <property type="match status" value="1"/>
</dbReference>
<dbReference type="SUPFAM" id="SSF52540">
    <property type="entry name" value="P-loop containing nucleoside triphosphate hydrolases"/>
    <property type="match status" value="1"/>
</dbReference>
<evidence type="ECO:0000313" key="4">
    <source>
        <dbReference type="EMBL" id="UQF78381.1"/>
    </source>
</evidence>
<dbReference type="InterPro" id="IPR050534">
    <property type="entry name" value="Coronavir_polyprotein_1ab"/>
</dbReference>
<dbReference type="PANTHER" id="PTHR43788:SF6">
    <property type="entry name" value="DNA HELICASE B"/>
    <property type="match status" value="1"/>
</dbReference>
<dbReference type="InterPro" id="IPR027417">
    <property type="entry name" value="P-loop_NTPase"/>
</dbReference>
<dbReference type="AlphaFoldDB" id="A0A9E7AF57"/>
<dbReference type="Proteomes" id="UP000831562">
    <property type="component" value="Chromosome"/>
</dbReference>
<dbReference type="GO" id="GO:0006310">
    <property type="term" value="P:DNA recombination"/>
    <property type="evidence" value="ECO:0007669"/>
    <property type="project" value="TreeGrafter"/>
</dbReference>
<dbReference type="PANTHER" id="PTHR43788">
    <property type="entry name" value="DNA2/NAM7 HELICASE FAMILY MEMBER"/>
    <property type="match status" value="1"/>
</dbReference>